<keyword evidence="6" id="KW-1185">Reference proteome</keyword>
<protein>
    <submittedName>
        <fullName evidence="5">Glycosyltransferase</fullName>
        <ecNumber evidence="5">2.4.-.-</ecNumber>
    </submittedName>
</protein>
<organism evidence="5 6">
    <name type="scientific">Nocardioides eburneus</name>
    <dbReference type="NCBI Taxonomy" id="3231482"/>
    <lineage>
        <taxon>Bacteria</taxon>
        <taxon>Bacillati</taxon>
        <taxon>Actinomycetota</taxon>
        <taxon>Actinomycetes</taxon>
        <taxon>Propionibacteriales</taxon>
        <taxon>Nocardioidaceae</taxon>
        <taxon>Nocardioides</taxon>
    </lineage>
</organism>
<dbReference type="Gene3D" id="3.90.550.10">
    <property type="entry name" value="Spore Coat Polysaccharide Biosynthesis Protein SpsA, Chain A"/>
    <property type="match status" value="1"/>
</dbReference>
<evidence type="ECO:0000313" key="5">
    <source>
        <dbReference type="EMBL" id="MEX0429541.1"/>
    </source>
</evidence>
<dbReference type="EC" id="2.4.-.-" evidence="5"/>
<dbReference type="InterPro" id="IPR001173">
    <property type="entry name" value="Glyco_trans_2-like"/>
</dbReference>
<dbReference type="Pfam" id="PF00535">
    <property type="entry name" value="Glycos_transf_2"/>
    <property type="match status" value="1"/>
</dbReference>
<evidence type="ECO:0000256" key="1">
    <source>
        <dbReference type="SAM" id="Coils"/>
    </source>
</evidence>
<feature type="domain" description="Glycosyltransferase 2-like" evidence="3">
    <location>
        <begin position="10"/>
        <end position="135"/>
    </location>
</feature>
<keyword evidence="1" id="KW-0175">Coiled coil</keyword>
<dbReference type="SUPFAM" id="SSF53448">
    <property type="entry name" value="Nucleotide-diphospho-sugar transferases"/>
    <property type="match status" value="1"/>
</dbReference>
<dbReference type="EMBL" id="JBFPJR010000047">
    <property type="protein sequence ID" value="MEX0429541.1"/>
    <property type="molecule type" value="Genomic_DNA"/>
</dbReference>
<evidence type="ECO:0000313" key="6">
    <source>
        <dbReference type="Proteomes" id="UP001556631"/>
    </source>
</evidence>
<comment type="caution">
    <text evidence="5">The sequence shown here is derived from an EMBL/GenBank/DDBJ whole genome shotgun (WGS) entry which is preliminary data.</text>
</comment>
<dbReference type="InterPro" id="IPR007345">
    <property type="entry name" value="Polysacch_pyruvyl_Trfase"/>
</dbReference>
<feature type="coiled-coil region" evidence="1">
    <location>
        <begin position="654"/>
        <end position="693"/>
    </location>
</feature>
<proteinExistence type="predicted"/>
<feature type="domain" description="Polysaccharide pyruvyl transferase" evidence="4">
    <location>
        <begin position="396"/>
        <end position="626"/>
    </location>
</feature>
<dbReference type="Proteomes" id="UP001556631">
    <property type="component" value="Unassembled WGS sequence"/>
</dbReference>
<evidence type="ECO:0000259" key="3">
    <source>
        <dbReference type="Pfam" id="PF00535"/>
    </source>
</evidence>
<keyword evidence="5" id="KW-0328">Glycosyltransferase</keyword>
<dbReference type="RefSeq" id="WP_367995508.1">
    <property type="nucleotide sequence ID" value="NZ_JBFPJR010000047.1"/>
</dbReference>
<feature type="region of interest" description="Disordered" evidence="2">
    <location>
        <begin position="210"/>
        <end position="233"/>
    </location>
</feature>
<name>A0ABV3T2V0_9ACTN</name>
<sequence>MTTTSTPALSIGLPTYNGERFLAQALDDLLAQTFTDLEVIVSDNASTDRTGEIARAYAARDPRVRYVHQPVNLGAAGNHNAVLALARGRWFAYASDDDRYAPTLFARCVEALEADPALALAHSADGFIDETGAVIAVPAYLLDTSAPRASDRFRSLLHEQGGNDFYAVGRTEVFRAIRPLGGYHHADRVMVAALALHGPFHHDPEVLYHRRDHPGRGERSPDRRARAAGLDPRRRSRLRHPMLRLYLEYVAAYLLAIHDAPLGRLERLRCLRALAGWFASRLVPGRRHARAAASVDPAVRARDLPTREAIRVTAFGYLGIGNQGNEASLVALRRWAQAQPPDRPVALSALCVDPEAVTRDHGIPATRIMTYRRDLASGSLRVTALKAAGRLLDVPRLWRAVGRTDAVVVPGSGTLESGLGLPPWGLPYWLLVVAVSCRLRRRPLVLLDIGAEVATDPLTRVLHRWTARLAAQVSVRDERSRQAIRRLGVRRRVDVAADLVFGLPTPGTGPVRPGHVVVGVMAYYGGPDTPDRGPAVLARFEEAMATTCRALLAQGRTVTLVTGDDADRPVAERVAAAAPGAVVSPATTLAGVMVETAQAEVVVAARFHTLVAALKTTRPTVALGYAPKAADLLALFGLGGASQRLDAVDPQLLLAQLERVVAEADEQHMKETCRRLEEALDDQAERLTGALHESSGGPR</sequence>
<dbReference type="Pfam" id="PF04230">
    <property type="entry name" value="PS_pyruv_trans"/>
    <property type="match status" value="1"/>
</dbReference>
<accession>A0ABV3T2V0</accession>
<reference evidence="5 6" key="1">
    <citation type="submission" date="2024-07" db="EMBL/GenBank/DDBJ databases">
        <authorList>
            <person name="Lee S."/>
            <person name="Kang M."/>
        </authorList>
    </citation>
    <scope>NUCLEOTIDE SEQUENCE [LARGE SCALE GENOMIC DNA]</scope>
    <source>
        <strain evidence="5 6">DS6</strain>
    </source>
</reference>
<dbReference type="CDD" id="cd00761">
    <property type="entry name" value="Glyco_tranf_GTA_type"/>
    <property type="match status" value="1"/>
</dbReference>
<gene>
    <name evidence="5" type="ORF">AB3X52_18135</name>
</gene>
<evidence type="ECO:0000259" key="4">
    <source>
        <dbReference type="Pfam" id="PF04230"/>
    </source>
</evidence>
<dbReference type="GO" id="GO:0016757">
    <property type="term" value="F:glycosyltransferase activity"/>
    <property type="evidence" value="ECO:0007669"/>
    <property type="project" value="UniProtKB-KW"/>
</dbReference>
<evidence type="ECO:0000256" key="2">
    <source>
        <dbReference type="SAM" id="MobiDB-lite"/>
    </source>
</evidence>
<dbReference type="InterPro" id="IPR029044">
    <property type="entry name" value="Nucleotide-diphossugar_trans"/>
</dbReference>
<dbReference type="PANTHER" id="PTHR36836:SF1">
    <property type="entry name" value="COLANIC ACID BIOSYNTHESIS PROTEIN WCAK"/>
    <property type="match status" value="1"/>
</dbReference>
<keyword evidence="5" id="KW-0808">Transferase</keyword>
<feature type="compositionally biased region" description="Basic and acidic residues" evidence="2">
    <location>
        <begin position="210"/>
        <end position="225"/>
    </location>
</feature>
<dbReference type="PANTHER" id="PTHR36836">
    <property type="entry name" value="COLANIC ACID BIOSYNTHESIS PROTEIN WCAK"/>
    <property type="match status" value="1"/>
</dbReference>